<dbReference type="AlphaFoldDB" id="A0A1L5YB39"/>
<organism evidence="7">
    <name type="scientific">Paulinella micropora</name>
    <dbReference type="NCBI Taxonomy" id="1928728"/>
    <lineage>
        <taxon>Eukaryota</taxon>
        <taxon>Sar</taxon>
        <taxon>Rhizaria</taxon>
        <taxon>Cercozoa</taxon>
        <taxon>Imbricatea</taxon>
        <taxon>Silicofilosea</taxon>
        <taxon>Euglyphida</taxon>
        <taxon>Paulinellidae</taxon>
        <taxon>Paulinella</taxon>
    </lineage>
</organism>
<gene>
    <name evidence="7" type="ORF">PCKR_118</name>
</gene>
<accession>A0A1L5YB39</accession>
<dbReference type="Gene3D" id="3.40.1010.10">
    <property type="entry name" value="Cobalt-precorrin-4 Transmethylase, Domain 1"/>
    <property type="match status" value="1"/>
</dbReference>
<protein>
    <recommendedName>
        <fullName evidence="6">Tetrapyrrole methylase domain-containing protein</fullName>
    </recommendedName>
</protein>
<dbReference type="GO" id="GO:0006364">
    <property type="term" value="P:rRNA processing"/>
    <property type="evidence" value="ECO:0007669"/>
    <property type="project" value="UniProtKB-KW"/>
</dbReference>
<dbReference type="HAMAP" id="MF_01877">
    <property type="entry name" value="16SrRNA_methyltr_I"/>
    <property type="match status" value="1"/>
</dbReference>
<feature type="domain" description="Tetrapyrrole methylase" evidence="6">
    <location>
        <begin position="11"/>
        <end position="209"/>
    </location>
</feature>
<dbReference type="InterPro" id="IPR014776">
    <property type="entry name" value="4pyrrole_Mease_sub2"/>
</dbReference>
<dbReference type="InterPro" id="IPR008189">
    <property type="entry name" value="rRNA_ssu_MeTfrase_I"/>
</dbReference>
<evidence type="ECO:0000259" key="6">
    <source>
        <dbReference type="Pfam" id="PF00590"/>
    </source>
</evidence>
<dbReference type="GO" id="GO:0032259">
    <property type="term" value="P:methylation"/>
    <property type="evidence" value="ECO:0007669"/>
    <property type="project" value="UniProtKB-KW"/>
</dbReference>
<dbReference type="Gene3D" id="3.30.950.10">
    <property type="entry name" value="Methyltransferase, Cobalt-precorrin-4 Transmethylase, Domain 2"/>
    <property type="match status" value="1"/>
</dbReference>
<dbReference type="NCBIfam" id="TIGR00096">
    <property type="entry name" value="16S rRNA (cytidine(1402)-2'-O)-methyltransferase"/>
    <property type="match status" value="1"/>
</dbReference>
<dbReference type="EMBL" id="KX897545">
    <property type="protein sequence ID" value="APP87919.1"/>
    <property type="molecule type" value="Genomic_DNA"/>
</dbReference>
<dbReference type="FunFam" id="3.30.950.10:FF:000002">
    <property type="entry name" value="Ribosomal RNA small subunit methyltransferase I"/>
    <property type="match status" value="1"/>
</dbReference>
<keyword evidence="4" id="KW-0808">Transferase</keyword>
<dbReference type="PANTHER" id="PTHR46111:SF1">
    <property type="entry name" value="RIBOSOMAL RNA SMALL SUBUNIT METHYLTRANSFERASE I"/>
    <property type="match status" value="1"/>
</dbReference>
<evidence type="ECO:0000256" key="3">
    <source>
        <dbReference type="ARBA" id="ARBA00022603"/>
    </source>
</evidence>
<dbReference type="PROSITE" id="PS01296">
    <property type="entry name" value="RSMI"/>
    <property type="match status" value="1"/>
</dbReference>
<keyword evidence="7" id="KW-0934">Plastid</keyword>
<dbReference type="SUPFAM" id="SSF53790">
    <property type="entry name" value="Tetrapyrrole methylase"/>
    <property type="match status" value="1"/>
</dbReference>
<dbReference type="InterPro" id="IPR014777">
    <property type="entry name" value="4pyrrole_Mease_sub1"/>
</dbReference>
<dbReference type="CDD" id="cd11648">
    <property type="entry name" value="RsmI"/>
    <property type="match status" value="1"/>
</dbReference>
<dbReference type="PIRSF" id="PIRSF005917">
    <property type="entry name" value="MTase_YraL"/>
    <property type="match status" value="1"/>
</dbReference>
<evidence type="ECO:0000313" key="7">
    <source>
        <dbReference type="EMBL" id="APP87919.1"/>
    </source>
</evidence>
<evidence type="ECO:0000256" key="5">
    <source>
        <dbReference type="ARBA" id="ARBA00022691"/>
    </source>
</evidence>
<dbReference type="GO" id="GO:0008168">
    <property type="term" value="F:methyltransferase activity"/>
    <property type="evidence" value="ECO:0007669"/>
    <property type="project" value="UniProtKB-KW"/>
</dbReference>
<dbReference type="InterPro" id="IPR035996">
    <property type="entry name" value="4pyrrol_Methylase_sf"/>
</dbReference>
<dbReference type="PANTHER" id="PTHR46111">
    <property type="entry name" value="RIBOSOMAL RNA SMALL SUBUNIT METHYLTRANSFERASE I"/>
    <property type="match status" value="1"/>
</dbReference>
<dbReference type="InterPro" id="IPR018063">
    <property type="entry name" value="SAM_MeTrfase_RsmI_CS"/>
</dbReference>
<dbReference type="FunFam" id="3.40.1010.10:FF:000007">
    <property type="entry name" value="Ribosomal RNA small subunit methyltransferase I"/>
    <property type="match status" value="1"/>
</dbReference>
<keyword evidence="5" id="KW-0949">S-adenosyl-L-methionine</keyword>
<dbReference type="InterPro" id="IPR000878">
    <property type="entry name" value="4pyrrol_Mease"/>
</dbReference>
<geneLocation type="plastid" evidence="7"/>
<name>A0A1L5YB39_9EUKA</name>
<keyword evidence="1" id="KW-0963">Cytoplasm</keyword>
<proteinExistence type="inferred from homology"/>
<sequence length="290" mass="32631">MLRKEPKSGVLYLVGTPIGNLEDLSPRARLILQSVDRIACEDTRHSGQMLSHFGIKARLLSFHQRNQETRIPQLLEIMKNGETLALISDAGLPGISDPGEELVAAAIMAGYHVTCIPGPCALTTALITSGLPTRRFCFEGFLPSKAYPRRVRLKELSKESRTLIFYEAPHRLINLLEDLELIMGNRPLQVARELTKYHEEQIGTTVLEALAHFRTIKPQGECTIILGGAFSNILQYIPWDLNILIQAVNDAKTRNNLSVSEVTRTVARYTKIPRRQLYTLYHCDIFNTLI</sequence>
<reference evidence="7" key="1">
    <citation type="journal article" date="2017" name="Protist">
        <title>Diversity of the Photosynthetic Paulinella Species, with the Description of Paulinella micropora sp. nov. and the Chromatophore Genome Sequence for strain KR01.</title>
        <authorList>
            <person name="Lhee D."/>
            <person name="Yang E.C."/>
            <person name="Kim J.I."/>
            <person name="Nakayama T."/>
            <person name="Zuccarello G."/>
            <person name="Andersen R.A."/>
            <person name="Yoon H.S."/>
        </authorList>
    </citation>
    <scope>NUCLEOTIDE SEQUENCE</scope>
    <source>
        <strain evidence="7">KR01</strain>
    </source>
</reference>
<keyword evidence="3" id="KW-0489">Methyltransferase</keyword>
<dbReference type="Pfam" id="PF00590">
    <property type="entry name" value="TP_methylase"/>
    <property type="match status" value="1"/>
</dbReference>
<evidence type="ECO:0000256" key="4">
    <source>
        <dbReference type="ARBA" id="ARBA00022679"/>
    </source>
</evidence>
<keyword evidence="2" id="KW-0698">rRNA processing</keyword>
<evidence type="ECO:0000256" key="1">
    <source>
        <dbReference type="ARBA" id="ARBA00022490"/>
    </source>
</evidence>
<evidence type="ECO:0000256" key="2">
    <source>
        <dbReference type="ARBA" id="ARBA00022552"/>
    </source>
</evidence>